<reference evidence="2" key="1">
    <citation type="journal article" date="2021" name="Nat. Commun.">
        <title>Genomic analyses provide insights into spinach domestication and the genetic basis of agronomic traits.</title>
        <authorList>
            <person name="Cai X."/>
            <person name="Sun X."/>
            <person name="Xu C."/>
            <person name="Sun H."/>
            <person name="Wang X."/>
            <person name="Ge C."/>
            <person name="Zhang Z."/>
            <person name="Wang Q."/>
            <person name="Fei Z."/>
            <person name="Jiao C."/>
            <person name="Wang Q."/>
        </authorList>
    </citation>
    <scope>NUCLEOTIDE SEQUENCE [LARGE SCALE GENOMIC DNA]</scope>
    <source>
        <strain evidence="2">cv. Varoflay</strain>
    </source>
</reference>
<dbReference type="RefSeq" id="XP_056692294.1">
    <property type="nucleotide sequence ID" value="XM_056836316.1"/>
</dbReference>
<dbReference type="SUPFAM" id="SSF56219">
    <property type="entry name" value="DNase I-like"/>
    <property type="match status" value="1"/>
</dbReference>
<dbReference type="InterPro" id="IPR012337">
    <property type="entry name" value="RNaseH-like_sf"/>
</dbReference>
<dbReference type="Pfam" id="PF03372">
    <property type="entry name" value="Exo_endo_phos"/>
    <property type="match status" value="1"/>
</dbReference>
<dbReference type="Gene3D" id="3.30.420.10">
    <property type="entry name" value="Ribonuclease H-like superfamily/Ribonuclease H"/>
    <property type="match status" value="1"/>
</dbReference>
<dbReference type="Pfam" id="PF00078">
    <property type="entry name" value="RVT_1"/>
    <property type="match status" value="1"/>
</dbReference>
<dbReference type="Pfam" id="PF13966">
    <property type="entry name" value="zf-RVT"/>
    <property type="match status" value="1"/>
</dbReference>
<evidence type="ECO:0000313" key="2">
    <source>
        <dbReference type="Proteomes" id="UP000813463"/>
    </source>
</evidence>
<proteinExistence type="predicted"/>
<gene>
    <name evidence="3" type="primary">LOC130467714</name>
</gene>
<keyword evidence="2" id="KW-1185">Reference proteome</keyword>
<sequence>MGHQDRLIAMYETTEEVVGLQVKAKYWNPPLEQRQIFTYMTPVRLEEIHRTGVQQFWKDWEIYLIRQSWNPNHPILINTALPKPNPQMKLCIWNVRGANKNVFMDNAKDIIANQHPQIFIFLETKADGSRAREVMMELKFHDYRVVRPVNTRGGIWVFWRNTVDLVLFDAEYHHFHALFHFKNLGKEGLVTAMHAPSNPAKRGQFWDQLRSDLPPPNSPWLVVGDMNEVISQSEKMGGRPVRGTQGRNLINFMDDAGLVDIGYNGCKYTWTNARDGMELIQERLDRALANSPWLDSFPHTKVHHLPRIHSDHSPILVSLDNCAVNGPFPFRCKEVWLSHPNFSDYFVQNWKPPNNDFLNGRNRFLNTIRNWNHNIFGNLNKQKRSIMARIEGIQIALSKKYSRFLVNLEADLLTNLNDIYKKERIIWAQKAGINWRKYADYNTKYFHTIAKIKKSKGKILTLKNDQNEWVSDQLLLKNMASSYFQCLFTSQHIQGNFIFNNKSNLKLTEEEIRDLSIMISIEEVRHNLFSMDPIKTPGPDGIQPIFFQKHWNNLGTTIYDFCVSCFRSGSVPKEINKSYIALIPKIANPSLITEFRPIGLCNTIYKLITKIISSRIKPILNRIISPLQSSFIKGRGIEDNVILVKEMAHHFHKAKKRNKIMALKLDITKAYDSLEWDFIRETLLFFDFPNLLINLIMSCITSSSISVLWNGEICDPFTPSRGIRQGDPLSSYIFVLCLDRLSTMIEDLVTQGHWKPIALTKNIKISHVFYADDVFLFSNASVDNMNVVMSVLEQFGNMSGLKLSLTKSTLIFPKSLNHNIRRDIAGNYGIKISSSFGKYLGVDIRPHKLKINNYRGLLDKTMDRIRGWQAKLLNMAGRCTLIRSVLRSFPLYAMQTSLIPSNITYAIEKCCRKFLWNKVDRSNYMARLAWDKVTLPTNIGGLGIRRLKDWNLAFMAKLGWTILDKPDKLWVRILKEKYLKNSNLLNSMPNYNHSPLWRDILRGNHILQKGLIIGIGNGRNTSIWYHHWVGEAPLYTLEDIKIPELKAHWFVNRIIRNGKWYLDEIQHLLPTHIKDLILAYPLSNNMDEEDFIRWKYSKNGDFDIKSAYHIQLHDPSPTSFSSFPWKTIWKIKCPYKYKMLLWNCCHEILPVAAILNQRIPNISPICSRCQQQKEDHLHLFRDCPQSSVLWSFIFQRVWNTEHFQFCAFYNSSWKDWIHFNLHNSASWKVIFIVAIWHIWISRNKAVFDLKMKSAFSLYNSFFIDWNSTNLALQGKSTDIKTNLPPIRKQWMPPLEGYMKLNIDGAWKSGNVAGGGGVFRRHTGSWFVGFSTKFRVHSPLASELYALREGLKIAKNFLIDKLEVETDALNLKLLLDKVKDHTHHELGPVLREVTQLLGENWIISFSHIPKTYNRVAHALAAHSLIMVVQHKLHYIIPSCAKEEYEGDFEKANPAYAEEMRRNARDQVRAMCNARKENAAKNNNIAQTSSATEIVFGSIVSTIKQVMQDKDSGKDGSNTEKGKGKAFVPFVVGSSTIPKDIEIVEVEDDEEINSVTNN</sequence>
<dbReference type="InterPro" id="IPR002156">
    <property type="entry name" value="RNaseH_domain"/>
</dbReference>
<dbReference type="SUPFAM" id="SSF56672">
    <property type="entry name" value="DNA/RNA polymerases"/>
    <property type="match status" value="1"/>
</dbReference>
<dbReference type="InterPro" id="IPR043502">
    <property type="entry name" value="DNA/RNA_pol_sf"/>
</dbReference>
<organism evidence="2 3">
    <name type="scientific">Spinacia oleracea</name>
    <name type="common">Spinach</name>
    <dbReference type="NCBI Taxonomy" id="3562"/>
    <lineage>
        <taxon>Eukaryota</taxon>
        <taxon>Viridiplantae</taxon>
        <taxon>Streptophyta</taxon>
        <taxon>Embryophyta</taxon>
        <taxon>Tracheophyta</taxon>
        <taxon>Spermatophyta</taxon>
        <taxon>Magnoliopsida</taxon>
        <taxon>eudicotyledons</taxon>
        <taxon>Gunneridae</taxon>
        <taxon>Pentapetalae</taxon>
        <taxon>Caryophyllales</taxon>
        <taxon>Chenopodiaceae</taxon>
        <taxon>Chenopodioideae</taxon>
        <taxon>Anserineae</taxon>
        <taxon>Spinacia</taxon>
    </lineage>
</organism>
<evidence type="ECO:0000259" key="1">
    <source>
        <dbReference type="PROSITE" id="PS50878"/>
    </source>
</evidence>
<dbReference type="PROSITE" id="PS50878">
    <property type="entry name" value="RT_POL"/>
    <property type="match status" value="1"/>
</dbReference>
<feature type="domain" description="Reverse transcriptase" evidence="1">
    <location>
        <begin position="564"/>
        <end position="844"/>
    </location>
</feature>
<evidence type="ECO:0000313" key="3">
    <source>
        <dbReference type="RefSeq" id="XP_056692294.1"/>
    </source>
</evidence>
<dbReference type="SUPFAM" id="SSF53098">
    <property type="entry name" value="Ribonuclease H-like"/>
    <property type="match status" value="1"/>
</dbReference>
<protein>
    <recommendedName>
        <fullName evidence="1">Reverse transcriptase domain-containing protein</fullName>
    </recommendedName>
</protein>
<dbReference type="InterPro" id="IPR044730">
    <property type="entry name" value="RNase_H-like_dom_plant"/>
</dbReference>
<dbReference type="InterPro" id="IPR000477">
    <property type="entry name" value="RT_dom"/>
</dbReference>
<dbReference type="CDD" id="cd01650">
    <property type="entry name" value="RT_nLTR_like"/>
    <property type="match status" value="1"/>
</dbReference>
<name>A0ABM3R9K8_SPIOL</name>
<reference evidence="3" key="2">
    <citation type="submission" date="2025-08" db="UniProtKB">
        <authorList>
            <consortium name="RefSeq"/>
        </authorList>
    </citation>
    <scope>IDENTIFICATION</scope>
    <source>
        <tissue evidence="3">Leaf</tissue>
    </source>
</reference>
<dbReference type="PANTHER" id="PTHR33116:SF84">
    <property type="entry name" value="RNA-DIRECTED DNA POLYMERASE"/>
    <property type="match status" value="1"/>
</dbReference>
<accession>A0ABM3R9K8</accession>
<dbReference type="PANTHER" id="PTHR33116">
    <property type="entry name" value="REVERSE TRANSCRIPTASE ZINC-BINDING DOMAIN-CONTAINING PROTEIN-RELATED-RELATED"/>
    <property type="match status" value="1"/>
</dbReference>
<dbReference type="InterPro" id="IPR036691">
    <property type="entry name" value="Endo/exonu/phosph_ase_sf"/>
</dbReference>
<dbReference type="InterPro" id="IPR026960">
    <property type="entry name" value="RVT-Znf"/>
</dbReference>
<dbReference type="CDD" id="cd06222">
    <property type="entry name" value="RNase_H_like"/>
    <property type="match status" value="1"/>
</dbReference>
<dbReference type="Pfam" id="PF13456">
    <property type="entry name" value="RVT_3"/>
    <property type="match status" value="1"/>
</dbReference>
<dbReference type="GeneID" id="130467714"/>
<dbReference type="Proteomes" id="UP000813463">
    <property type="component" value="Chromosome 2"/>
</dbReference>
<dbReference type="Gene3D" id="3.60.10.10">
    <property type="entry name" value="Endonuclease/exonuclease/phosphatase"/>
    <property type="match status" value="1"/>
</dbReference>
<dbReference type="InterPro" id="IPR036397">
    <property type="entry name" value="RNaseH_sf"/>
</dbReference>
<dbReference type="InterPro" id="IPR005135">
    <property type="entry name" value="Endo/exonuclease/phosphatase"/>
</dbReference>